<sequence length="203" mass="23290">MPNGDTVVYTIASFGTFGFENGIFTKISGTGSIPTVMIFSKPKDGNYVFEAYKEPMDGSYYVDSLKKLFPKRLHKQVLASQESYQEVIEQLEQQAKEYLQTIGREAIVQAKHVEKKLSTIHVEASNKIFAEHTKFDQFLNDCPYWIGTRERVENGIRYIYKTEQTLDTEGFDVIIFSKTDAHGNIIERREYKIVGPEPIVVKK</sequence>
<evidence type="ECO:0000313" key="3">
    <source>
        <dbReference type="Proteomes" id="UP000095255"/>
    </source>
</evidence>
<comment type="caution">
    <text evidence="2">The sequence shown here is derived from an EMBL/GenBank/DDBJ whole genome shotgun (WGS) entry which is preliminary data.</text>
</comment>
<dbReference type="AlphaFoldDB" id="A0A1E5LAP5"/>
<keyword evidence="3" id="KW-1185">Reference proteome</keyword>
<proteinExistence type="predicted"/>
<accession>A0A1E5LAP5</accession>
<dbReference type="Proteomes" id="UP000095255">
    <property type="component" value="Unassembled WGS sequence"/>
</dbReference>
<feature type="coiled-coil region" evidence="1">
    <location>
        <begin position="74"/>
        <end position="101"/>
    </location>
</feature>
<protein>
    <submittedName>
        <fullName evidence="2">Transcriptional regulator</fullName>
    </submittedName>
</protein>
<name>A0A1E5LAP5_9FIRM</name>
<evidence type="ECO:0000256" key="1">
    <source>
        <dbReference type="SAM" id="Coils"/>
    </source>
</evidence>
<gene>
    <name evidence="2" type="ORF">BHU72_01430</name>
</gene>
<dbReference type="OrthoDB" id="2381403at2"/>
<reference evidence="2 3" key="1">
    <citation type="submission" date="2016-09" db="EMBL/GenBank/DDBJ databases">
        <title>Desulfuribacillus arsenicus sp. nov., an obligately anaerobic, dissimilatory arsenic- and antimonate-reducing bacterium isolated from anoxic sediments.</title>
        <authorList>
            <person name="Abin C.A."/>
            <person name="Hollibaugh J.T."/>
        </authorList>
    </citation>
    <scope>NUCLEOTIDE SEQUENCE [LARGE SCALE GENOMIC DNA]</scope>
    <source>
        <strain evidence="2 3">MLFW-2</strain>
    </source>
</reference>
<evidence type="ECO:0000313" key="2">
    <source>
        <dbReference type="EMBL" id="OEH87053.1"/>
    </source>
</evidence>
<organism evidence="2 3">
    <name type="scientific">Desulfuribacillus stibiiarsenatis</name>
    <dbReference type="NCBI Taxonomy" id="1390249"/>
    <lineage>
        <taxon>Bacteria</taxon>
        <taxon>Bacillati</taxon>
        <taxon>Bacillota</taxon>
        <taxon>Desulfuribacillia</taxon>
        <taxon>Desulfuribacillales</taxon>
        <taxon>Desulfuribacillaceae</taxon>
        <taxon>Desulfuribacillus</taxon>
    </lineage>
</organism>
<keyword evidence="1" id="KW-0175">Coiled coil</keyword>
<dbReference type="EMBL" id="MJAT01000001">
    <property type="protein sequence ID" value="OEH87053.1"/>
    <property type="molecule type" value="Genomic_DNA"/>
</dbReference>